<comment type="subcellular location">
    <subcellularLocation>
        <location evidence="3">Cell inner membrane</location>
        <topology evidence="3">Multi-pass membrane protein</topology>
    </subcellularLocation>
</comment>
<dbReference type="NCBIfam" id="TIGR02968">
    <property type="entry name" value="succ_dehyd_anc"/>
    <property type="match status" value="1"/>
</dbReference>
<evidence type="ECO:0000256" key="17">
    <source>
        <dbReference type="ARBA" id="ARBA00023136"/>
    </source>
</evidence>
<evidence type="ECO:0000256" key="1">
    <source>
        <dbReference type="ARBA" id="ARBA00001971"/>
    </source>
</evidence>
<dbReference type="Gene3D" id="1.20.1300.10">
    <property type="entry name" value="Fumarate reductase/succinate dehydrogenase, transmembrane subunit"/>
    <property type="match status" value="1"/>
</dbReference>
<evidence type="ECO:0000256" key="3">
    <source>
        <dbReference type="ARBA" id="ARBA00004429"/>
    </source>
</evidence>
<dbReference type="InterPro" id="IPR000701">
    <property type="entry name" value="SuccDH_FuR_B_TM-su"/>
</dbReference>
<keyword evidence="13" id="KW-0479">Metal-binding</keyword>
<keyword evidence="8" id="KW-1003">Cell membrane</keyword>
<evidence type="ECO:0000256" key="2">
    <source>
        <dbReference type="ARBA" id="ARBA00004050"/>
    </source>
</evidence>
<dbReference type="CDD" id="cd03495">
    <property type="entry name" value="SQR_TypeC_SdhD_like"/>
    <property type="match status" value="1"/>
</dbReference>
<keyword evidence="15 18" id="KW-1133">Transmembrane helix</keyword>
<evidence type="ECO:0000256" key="4">
    <source>
        <dbReference type="ARBA" id="ARBA00005163"/>
    </source>
</evidence>
<keyword evidence="14" id="KW-0249">Electron transport</keyword>
<dbReference type="PANTHER" id="PTHR38689:SF1">
    <property type="entry name" value="SUCCINATE DEHYDROGENASE HYDROPHOBIC MEMBRANE ANCHOR SUBUNIT"/>
    <property type="match status" value="1"/>
</dbReference>
<evidence type="ECO:0000256" key="15">
    <source>
        <dbReference type="ARBA" id="ARBA00022989"/>
    </source>
</evidence>
<dbReference type="RefSeq" id="WP_257595409.1">
    <property type="nucleotide sequence ID" value="NZ_JANKHH010000004.1"/>
</dbReference>
<evidence type="ECO:0000256" key="10">
    <source>
        <dbReference type="ARBA" id="ARBA00022532"/>
    </source>
</evidence>
<evidence type="ECO:0000256" key="18">
    <source>
        <dbReference type="SAM" id="Phobius"/>
    </source>
</evidence>
<evidence type="ECO:0000256" key="6">
    <source>
        <dbReference type="ARBA" id="ARBA00019425"/>
    </source>
</evidence>
<evidence type="ECO:0000256" key="9">
    <source>
        <dbReference type="ARBA" id="ARBA00022519"/>
    </source>
</evidence>
<dbReference type="EMBL" id="JANKHH010000004">
    <property type="protein sequence ID" value="MCR2833629.1"/>
    <property type="molecule type" value="Genomic_DNA"/>
</dbReference>
<evidence type="ECO:0000256" key="11">
    <source>
        <dbReference type="ARBA" id="ARBA00022617"/>
    </source>
</evidence>
<evidence type="ECO:0000256" key="14">
    <source>
        <dbReference type="ARBA" id="ARBA00022982"/>
    </source>
</evidence>
<reference evidence="19 20" key="1">
    <citation type="submission" date="2022-08" db="EMBL/GenBank/DDBJ databases">
        <title>Polyphasic taxonomy analysis of Qipengyuania sp.RS5-5.</title>
        <authorList>
            <person name="Xamxidin M."/>
            <person name="Wu M."/>
        </authorList>
    </citation>
    <scope>NUCLEOTIDE SEQUENCE [LARGE SCALE GENOMIC DNA]</scope>
    <source>
        <strain evidence="19 20">RS5-5</strain>
    </source>
</reference>
<feature type="transmembrane region" description="Helical" evidence="18">
    <location>
        <begin position="28"/>
        <end position="47"/>
    </location>
</feature>
<dbReference type="SUPFAM" id="SSF81343">
    <property type="entry name" value="Fumarate reductase respiratory complex transmembrane subunits"/>
    <property type="match status" value="1"/>
</dbReference>
<comment type="cofactor">
    <cofactor evidence="1">
        <name>heme</name>
        <dbReference type="ChEBI" id="CHEBI:30413"/>
    </cofactor>
</comment>
<evidence type="ECO:0000313" key="20">
    <source>
        <dbReference type="Proteomes" id="UP001206067"/>
    </source>
</evidence>
<comment type="function">
    <text evidence="2">Membrane-anchoring subunit of succinate dehydrogenase (SDH).</text>
</comment>
<dbReference type="PANTHER" id="PTHR38689">
    <property type="entry name" value="SUCCINATE DEHYDROGENASE HYDROPHOBIC MEMBRANE ANCHOR SUBUNIT"/>
    <property type="match status" value="1"/>
</dbReference>
<comment type="pathway">
    <text evidence="4">Carbohydrate metabolism; tricarboxylic acid cycle.</text>
</comment>
<accession>A0ABT1XPN9</accession>
<evidence type="ECO:0000313" key="19">
    <source>
        <dbReference type="EMBL" id="MCR2833629.1"/>
    </source>
</evidence>
<comment type="caution">
    <text evidence="19">The sequence shown here is derived from an EMBL/GenBank/DDBJ whole genome shotgun (WGS) entry which is preliminary data.</text>
</comment>
<proteinExistence type="predicted"/>
<evidence type="ECO:0000256" key="8">
    <source>
        <dbReference type="ARBA" id="ARBA00022475"/>
    </source>
</evidence>
<evidence type="ECO:0000256" key="12">
    <source>
        <dbReference type="ARBA" id="ARBA00022692"/>
    </source>
</evidence>
<keyword evidence="9" id="KW-0997">Cell inner membrane</keyword>
<gene>
    <name evidence="19" type="primary">sdhD</name>
    <name evidence="19" type="ORF">NSO95_06700</name>
</gene>
<keyword evidence="10" id="KW-0816">Tricarboxylic acid cycle</keyword>
<evidence type="ECO:0000256" key="16">
    <source>
        <dbReference type="ARBA" id="ARBA00023004"/>
    </source>
</evidence>
<dbReference type="Proteomes" id="UP001206067">
    <property type="component" value="Unassembled WGS sequence"/>
</dbReference>
<feature type="transmembrane region" description="Helical" evidence="18">
    <location>
        <begin position="98"/>
        <end position="124"/>
    </location>
</feature>
<dbReference type="Pfam" id="PF01127">
    <property type="entry name" value="Sdh_cyt"/>
    <property type="match status" value="1"/>
</dbReference>
<organism evidence="19 20">
    <name type="scientific">Parerythrobacter lacustris</name>
    <dbReference type="NCBI Taxonomy" id="2969984"/>
    <lineage>
        <taxon>Bacteria</taxon>
        <taxon>Pseudomonadati</taxon>
        <taxon>Pseudomonadota</taxon>
        <taxon>Alphaproteobacteria</taxon>
        <taxon>Sphingomonadales</taxon>
        <taxon>Erythrobacteraceae</taxon>
        <taxon>Parerythrobacter</taxon>
    </lineage>
</organism>
<name>A0ABT1XPN9_9SPHN</name>
<sequence length="129" mass="13566">MGNGTSLGKVRGLGSSHHGAHHWLVQRFTAVGNLVLMLWLLGSFILLPDLSYATVAGYLAKPVPAVAMMLLIVSLFWHARLGLQVVIEDYVHETGTRFGVIALLNLATIGGGAFGIFCVARLALAGGAA</sequence>
<keyword evidence="20" id="KW-1185">Reference proteome</keyword>
<feature type="transmembrane region" description="Helical" evidence="18">
    <location>
        <begin position="59"/>
        <end position="78"/>
    </location>
</feature>
<evidence type="ECO:0000256" key="13">
    <source>
        <dbReference type="ARBA" id="ARBA00022723"/>
    </source>
</evidence>
<evidence type="ECO:0000256" key="7">
    <source>
        <dbReference type="ARBA" id="ARBA00022448"/>
    </source>
</evidence>
<evidence type="ECO:0000256" key="5">
    <source>
        <dbReference type="ARBA" id="ARBA00011558"/>
    </source>
</evidence>
<keyword evidence="16" id="KW-0408">Iron</keyword>
<protein>
    <recommendedName>
        <fullName evidence="6">Succinate dehydrogenase hydrophobic membrane anchor subunit</fullName>
    </recommendedName>
</protein>
<keyword evidence="17 18" id="KW-0472">Membrane</keyword>
<comment type="subunit">
    <text evidence="5">Part of an enzyme complex containing four subunits: a flavoprotein, an iron-sulfur protein, plus two membrane-anchoring proteins, SdhC and SdhD.</text>
</comment>
<dbReference type="InterPro" id="IPR034804">
    <property type="entry name" value="SQR/QFR_C/D"/>
</dbReference>
<keyword evidence="12 18" id="KW-0812">Transmembrane</keyword>
<keyword evidence="7" id="KW-0813">Transport</keyword>
<keyword evidence="11" id="KW-0349">Heme</keyword>
<dbReference type="InterPro" id="IPR014312">
    <property type="entry name" value="Succ_DH_anchor"/>
</dbReference>